<feature type="domain" description="Thioesterase" evidence="3">
    <location>
        <begin position="51"/>
        <end position="123"/>
    </location>
</feature>
<dbReference type="GO" id="GO:0047617">
    <property type="term" value="F:fatty acyl-CoA hydrolase activity"/>
    <property type="evidence" value="ECO:0007669"/>
    <property type="project" value="InterPro"/>
</dbReference>
<gene>
    <name evidence="4" type="ORF">COB13_00135</name>
</gene>
<evidence type="ECO:0000256" key="1">
    <source>
        <dbReference type="ARBA" id="ARBA00008324"/>
    </source>
</evidence>
<dbReference type="AlphaFoldDB" id="A0A2A4ZAY3"/>
<dbReference type="NCBIfam" id="TIGR00369">
    <property type="entry name" value="unchar_dom_1"/>
    <property type="match status" value="1"/>
</dbReference>
<dbReference type="InterPro" id="IPR006683">
    <property type="entry name" value="Thioestr_dom"/>
</dbReference>
<protein>
    <recommendedName>
        <fullName evidence="3">Thioesterase domain-containing protein</fullName>
    </recommendedName>
</protein>
<dbReference type="SUPFAM" id="SSF54637">
    <property type="entry name" value="Thioesterase/thiol ester dehydrase-isomerase"/>
    <property type="match status" value="1"/>
</dbReference>
<sequence length="148" mass="16142">MIKTHGDYQQRITDSFNKQGLMQLLDCKLGTMSAGKVEAIIPFSQGLTQQHGYFHGGITGTMADNVAGFAAFSLCEEADSVVTAEYKINFLAPAQGEFMIARAEVIKSGRSLLVVKSDVYTKMGDQERHVATGLFSIMRLIDGAKKET</sequence>
<organism evidence="4">
    <name type="scientific">OCS116 cluster bacterium</name>
    <dbReference type="NCBI Taxonomy" id="2030921"/>
    <lineage>
        <taxon>Bacteria</taxon>
        <taxon>Pseudomonadati</taxon>
        <taxon>Pseudomonadota</taxon>
        <taxon>Alphaproteobacteria</taxon>
        <taxon>OCS116 cluster</taxon>
    </lineage>
</organism>
<dbReference type="InterPro" id="IPR039298">
    <property type="entry name" value="ACOT13"/>
</dbReference>
<dbReference type="PANTHER" id="PTHR21660">
    <property type="entry name" value="THIOESTERASE SUPERFAMILY MEMBER-RELATED"/>
    <property type="match status" value="1"/>
</dbReference>
<dbReference type="InterPro" id="IPR029069">
    <property type="entry name" value="HotDog_dom_sf"/>
</dbReference>
<dbReference type="Gene3D" id="3.10.129.10">
    <property type="entry name" value="Hotdog Thioesterase"/>
    <property type="match status" value="1"/>
</dbReference>
<evidence type="ECO:0000256" key="2">
    <source>
        <dbReference type="ARBA" id="ARBA00022801"/>
    </source>
</evidence>
<comment type="similarity">
    <text evidence="1">Belongs to the thioesterase PaaI family.</text>
</comment>
<dbReference type="CDD" id="cd03443">
    <property type="entry name" value="PaaI_thioesterase"/>
    <property type="match status" value="1"/>
</dbReference>
<accession>A0A2A4ZAY3</accession>
<comment type="caution">
    <text evidence="4">The sequence shown here is derived from an EMBL/GenBank/DDBJ whole genome shotgun (WGS) entry which is preliminary data.</text>
</comment>
<dbReference type="InterPro" id="IPR003736">
    <property type="entry name" value="PAAI_dom"/>
</dbReference>
<reference key="1">
    <citation type="submission" date="2017-08" db="EMBL/GenBank/DDBJ databases">
        <title>A dynamic microbial community with high functional redundancy inhabits the cold, oxic subseafloor aquifer.</title>
        <authorList>
            <person name="Tully B.J."/>
            <person name="Wheat C.G."/>
            <person name="Glazer B.T."/>
            <person name="Huber J.A."/>
        </authorList>
    </citation>
    <scope>NUCLEOTIDE SEQUENCE [LARGE SCALE GENOMIC DNA]</scope>
</reference>
<dbReference type="Pfam" id="PF03061">
    <property type="entry name" value="4HBT"/>
    <property type="match status" value="1"/>
</dbReference>
<evidence type="ECO:0000313" key="4">
    <source>
        <dbReference type="EMBL" id="PCJ03686.1"/>
    </source>
</evidence>
<dbReference type="EMBL" id="NVUS01000001">
    <property type="protein sequence ID" value="PCJ03686.1"/>
    <property type="molecule type" value="Genomic_DNA"/>
</dbReference>
<reference evidence="4" key="2">
    <citation type="journal article" date="2018" name="ISME J.">
        <title>A dynamic microbial community with high functional redundancy inhabits the cold, oxic subseafloor aquifer.</title>
        <authorList>
            <person name="Tully B.J."/>
            <person name="Wheat C.G."/>
            <person name="Glazer B.T."/>
            <person name="Huber J.A."/>
        </authorList>
    </citation>
    <scope>NUCLEOTIDE SEQUENCE</scope>
    <source>
        <strain evidence="4">NORP83</strain>
    </source>
</reference>
<keyword evidence="2" id="KW-0378">Hydrolase</keyword>
<dbReference type="PANTHER" id="PTHR21660:SF1">
    <property type="entry name" value="ACYL-COENZYME A THIOESTERASE 13"/>
    <property type="match status" value="1"/>
</dbReference>
<evidence type="ECO:0000259" key="3">
    <source>
        <dbReference type="Pfam" id="PF03061"/>
    </source>
</evidence>
<proteinExistence type="inferred from homology"/>
<name>A0A2A4ZAY3_9PROT</name>